<dbReference type="RefSeq" id="WP_254572919.1">
    <property type="nucleotide sequence ID" value="NZ_CP098502.1"/>
</dbReference>
<feature type="transmembrane region" description="Helical" evidence="1">
    <location>
        <begin position="276"/>
        <end position="297"/>
    </location>
</feature>
<feature type="transmembrane region" description="Helical" evidence="1">
    <location>
        <begin position="78"/>
        <end position="102"/>
    </location>
</feature>
<protein>
    <submittedName>
        <fullName evidence="2">Fenitrothion hydrolase</fullName>
    </submittedName>
</protein>
<gene>
    <name evidence="2" type="ORF">NBH00_08555</name>
</gene>
<organism evidence="2 3">
    <name type="scientific">Paraconexibacter antarcticus</name>
    <dbReference type="NCBI Taxonomy" id="2949664"/>
    <lineage>
        <taxon>Bacteria</taxon>
        <taxon>Bacillati</taxon>
        <taxon>Actinomycetota</taxon>
        <taxon>Thermoleophilia</taxon>
        <taxon>Solirubrobacterales</taxon>
        <taxon>Paraconexibacteraceae</taxon>
        <taxon>Paraconexibacter</taxon>
    </lineage>
</organism>
<name>A0ABY5DXG1_9ACTN</name>
<keyword evidence="3" id="KW-1185">Reference proteome</keyword>
<dbReference type="Proteomes" id="UP001056035">
    <property type="component" value="Chromosome"/>
</dbReference>
<keyword evidence="2" id="KW-0378">Hydrolase</keyword>
<reference evidence="2 3" key="1">
    <citation type="submission" date="2022-06" db="EMBL/GenBank/DDBJ databases">
        <title>Paraconexibacter antarcticus.</title>
        <authorList>
            <person name="Kim C.S."/>
        </authorList>
    </citation>
    <scope>NUCLEOTIDE SEQUENCE [LARGE SCALE GENOMIC DNA]</scope>
    <source>
        <strain evidence="2 3">02-257</strain>
    </source>
</reference>
<feature type="transmembrane region" description="Helical" evidence="1">
    <location>
        <begin position="373"/>
        <end position="394"/>
    </location>
</feature>
<keyword evidence="1" id="KW-0472">Membrane</keyword>
<evidence type="ECO:0000256" key="1">
    <source>
        <dbReference type="SAM" id="Phobius"/>
    </source>
</evidence>
<dbReference type="GO" id="GO:0016787">
    <property type="term" value="F:hydrolase activity"/>
    <property type="evidence" value="ECO:0007669"/>
    <property type="project" value="UniProtKB-KW"/>
</dbReference>
<proteinExistence type="predicted"/>
<feature type="transmembrane region" description="Helical" evidence="1">
    <location>
        <begin position="217"/>
        <end position="239"/>
    </location>
</feature>
<feature type="transmembrane region" description="Helical" evidence="1">
    <location>
        <begin position="6"/>
        <end position="25"/>
    </location>
</feature>
<keyword evidence="1" id="KW-1133">Transmembrane helix</keyword>
<evidence type="ECO:0000313" key="3">
    <source>
        <dbReference type="Proteomes" id="UP001056035"/>
    </source>
</evidence>
<sequence>MPGYLFAWAASIVLVASFWGLARLWNEPRLEGAPSRWVASLPAALEPCCGALGVAMFAGLMYCGLAGSADPDGNLLPAFVYVVFWIALVPLSLLLGDVFALFNPWRAIARGTGWLTQRAGPGRIGAPLPYPDRLGRWPATAAIFAFAWLELAYTHRGDPSTLAQLALTYAGVQLVGIAFFGVDAWTSRADGFAVYFNLFARLSALRRLPRELRRQPLLSGTTTLTAVPGTVALLCVMLGSTGFDGLSGTLPWRDLAPHLQHTFTRLGLSLPTASEAAASLGLIVMIAVIAGVFALGVRGMRAELGTRRSVALTRAFAHSLIPIACAYALAHYLTFLLVQGQAIAALVSDPLGHGADLLGTAHWTIDPRPLPRGIIWGLQVTALVSGHIAGLILAHDRALVLFPDHRRAARSQRWMLAVMVGYTSFGLFLLASAAK</sequence>
<feature type="transmembrane region" description="Helical" evidence="1">
    <location>
        <begin position="37"/>
        <end position="58"/>
    </location>
</feature>
<accession>A0ABY5DXG1</accession>
<dbReference type="EMBL" id="CP098502">
    <property type="protein sequence ID" value="UTI66244.1"/>
    <property type="molecule type" value="Genomic_DNA"/>
</dbReference>
<feature type="transmembrane region" description="Helical" evidence="1">
    <location>
        <begin position="414"/>
        <end position="434"/>
    </location>
</feature>
<keyword evidence="1" id="KW-0812">Transmembrane</keyword>
<feature type="transmembrane region" description="Helical" evidence="1">
    <location>
        <begin position="309"/>
        <end position="330"/>
    </location>
</feature>
<evidence type="ECO:0000313" key="2">
    <source>
        <dbReference type="EMBL" id="UTI66244.1"/>
    </source>
</evidence>